<name>A0A098LD53_9BACT</name>
<proteinExistence type="predicted"/>
<dbReference type="Pfam" id="PF13460">
    <property type="entry name" value="NAD_binding_10"/>
    <property type="match status" value="1"/>
</dbReference>
<dbReference type="Gene3D" id="3.40.50.720">
    <property type="entry name" value="NAD(P)-binding Rossmann-like Domain"/>
    <property type="match status" value="1"/>
</dbReference>
<dbReference type="PANTHER" id="PTHR43355:SF2">
    <property type="entry name" value="FLAVIN REDUCTASE (NADPH)"/>
    <property type="match status" value="1"/>
</dbReference>
<keyword evidence="3" id="KW-1185">Reference proteome</keyword>
<evidence type="ECO:0000313" key="3">
    <source>
        <dbReference type="Proteomes" id="UP000030185"/>
    </source>
</evidence>
<feature type="domain" description="NAD(P)-binding" evidence="1">
    <location>
        <begin position="7"/>
        <end position="196"/>
    </location>
</feature>
<comment type="caution">
    <text evidence="2">The sequence shown here is derived from an EMBL/GenBank/DDBJ whole genome shotgun (WGS) entry which is preliminary data.</text>
</comment>
<sequence>MKIALIGATGHIGSRILKESLSRGHEVTAIVRDPSKLAYTGTRLKIVQGDIFDPDHISEIVRNSEVVISAFGPGLKETDNLIKATQALITAIKSSGKIRLIAVGGAGSLEVGEGRLLVDSPEFPQEWKPIAKAHKEALSLYEKEFGLDWTNISPSALIEPGDRTGIFRISGNKLLIDSEGTSKISMEDFAVAILNEVENPKFRKTRFTVGY</sequence>
<evidence type="ECO:0000259" key="1">
    <source>
        <dbReference type="Pfam" id="PF13460"/>
    </source>
</evidence>
<dbReference type="OrthoDB" id="9790734at2"/>
<gene>
    <name evidence="2" type="ORF">MYP_1567</name>
</gene>
<dbReference type="Proteomes" id="UP000030185">
    <property type="component" value="Unassembled WGS sequence"/>
</dbReference>
<dbReference type="EMBL" id="BBLT01000002">
    <property type="protein sequence ID" value="GAL84339.1"/>
    <property type="molecule type" value="Genomic_DNA"/>
</dbReference>
<accession>A0A098LD53</accession>
<dbReference type="InterPro" id="IPR016040">
    <property type="entry name" value="NAD(P)-bd_dom"/>
</dbReference>
<dbReference type="SUPFAM" id="SSF51735">
    <property type="entry name" value="NAD(P)-binding Rossmann-fold domains"/>
    <property type="match status" value="1"/>
</dbReference>
<dbReference type="CDD" id="cd05244">
    <property type="entry name" value="BVR-B_like_SDR_a"/>
    <property type="match status" value="1"/>
</dbReference>
<dbReference type="RefSeq" id="WP_045460734.1">
    <property type="nucleotide sequence ID" value="NZ_BBLT01000002.1"/>
</dbReference>
<dbReference type="eggNOG" id="COG2910">
    <property type="taxonomic scope" value="Bacteria"/>
</dbReference>
<dbReference type="STRING" id="153721.MYP_1567"/>
<protein>
    <submittedName>
        <fullName evidence="2">NAD-dependent epimerase/dehydratase</fullName>
    </submittedName>
</protein>
<dbReference type="InterPro" id="IPR051606">
    <property type="entry name" value="Polyketide_Oxido-like"/>
</dbReference>
<dbReference type="InterPro" id="IPR036291">
    <property type="entry name" value="NAD(P)-bd_dom_sf"/>
</dbReference>
<dbReference type="PANTHER" id="PTHR43355">
    <property type="entry name" value="FLAVIN REDUCTASE (NADPH)"/>
    <property type="match status" value="1"/>
</dbReference>
<reference evidence="2 3" key="1">
    <citation type="submission" date="2014-09" db="EMBL/GenBank/DDBJ databases">
        <title>Sporocytophaga myxococcoides PG-01 genome sequencing.</title>
        <authorList>
            <person name="Liu L."/>
            <person name="Gao P.J."/>
            <person name="Chen G.J."/>
            <person name="Wang L.S."/>
        </authorList>
    </citation>
    <scope>NUCLEOTIDE SEQUENCE [LARGE SCALE GENOMIC DNA]</scope>
    <source>
        <strain evidence="2 3">PG-01</strain>
    </source>
</reference>
<dbReference type="GO" id="GO:0016646">
    <property type="term" value="F:oxidoreductase activity, acting on the CH-NH group of donors, NAD or NADP as acceptor"/>
    <property type="evidence" value="ECO:0007669"/>
    <property type="project" value="TreeGrafter"/>
</dbReference>
<dbReference type="AlphaFoldDB" id="A0A098LD53"/>
<organism evidence="2 3">
    <name type="scientific">Sporocytophaga myxococcoides</name>
    <dbReference type="NCBI Taxonomy" id="153721"/>
    <lineage>
        <taxon>Bacteria</taxon>
        <taxon>Pseudomonadati</taxon>
        <taxon>Bacteroidota</taxon>
        <taxon>Cytophagia</taxon>
        <taxon>Cytophagales</taxon>
        <taxon>Cytophagaceae</taxon>
        <taxon>Sporocytophaga</taxon>
    </lineage>
</organism>
<evidence type="ECO:0000313" key="2">
    <source>
        <dbReference type="EMBL" id="GAL84339.1"/>
    </source>
</evidence>